<evidence type="ECO:0000313" key="1">
    <source>
        <dbReference type="EMBL" id="MDQ0512572.1"/>
    </source>
</evidence>
<evidence type="ECO:0000313" key="2">
    <source>
        <dbReference type="Proteomes" id="UP001235094"/>
    </source>
</evidence>
<comment type="caution">
    <text evidence="1">The sequence shown here is derived from an EMBL/GenBank/DDBJ whole genome shotgun (WGS) entry which is preliminary data.</text>
</comment>
<keyword evidence="2" id="KW-1185">Reference proteome</keyword>
<protein>
    <recommendedName>
        <fullName evidence="3">HTH marR-type domain-containing protein</fullName>
    </recommendedName>
</protein>
<accession>A0ABU0LV15</accession>
<dbReference type="RefSeq" id="WP_306891252.1">
    <property type="nucleotide sequence ID" value="NZ_JAUSVR010000014.1"/>
</dbReference>
<gene>
    <name evidence="1" type="ORF">QOZ99_003482</name>
</gene>
<dbReference type="Proteomes" id="UP001235094">
    <property type="component" value="Unassembled WGS sequence"/>
</dbReference>
<name>A0ABU0LV15_9HYPH</name>
<evidence type="ECO:0008006" key="3">
    <source>
        <dbReference type="Google" id="ProtNLM"/>
    </source>
</evidence>
<proteinExistence type="predicted"/>
<dbReference type="InterPro" id="IPR036390">
    <property type="entry name" value="WH_DNA-bd_sf"/>
</dbReference>
<dbReference type="EMBL" id="JAUSVR010000014">
    <property type="protein sequence ID" value="MDQ0512572.1"/>
    <property type="molecule type" value="Genomic_DNA"/>
</dbReference>
<sequence>MPNELRFAGSGAFYDSARRGKPSQSASALPGRILAEMSKAHGAGAAAKEIAEAIGANVVEVAESLGALENLGLIVPRDPSPSNVRYILSPAGQRAHELAYLAIA</sequence>
<organism evidence="1 2">
    <name type="scientific">Ancylobacter amanitiformis</name>
    <dbReference type="NCBI Taxonomy" id="217069"/>
    <lineage>
        <taxon>Bacteria</taxon>
        <taxon>Pseudomonadati</taxon>
        <taxon>Pseudomonadota</taxon>
        <taxon>Alphaproteobacteria</taxon>
        <taxon>Hyphomicrobiales</taxon>
        <taxon>Xanthobacteraceae</taxon>
        <taxon>Ancylobacter</taxon>
    </lineage>
</organism>
<dbReference type="SUPFAM" id="SSF46785">
    <property type="entry name" value="Winged helix' DNA-binding domain"/>
    <property type="match status" value="1"/>
</dbReference>
<reference evidence="1 2" key="1">
    <citation type="submission" date="2023-07" db="EMBL/GenBank/DDBJ databases">
        <title>Genomic Encyclopedia of Type Strains, Phase IV (KMG-IV): sequencing the most valuable type-strain genomes for metagenomic binning, comparative biology and taxonomic classification.</title>
        <authorList>
            <person name="Goeker M."/>
        </authorList>
    </citation>
    <scope>NUCLEOTIDE SEQUENCE [LARGE SCALE GENOMIC DNA]</scope>
    <source>
        <strain evidence="1 2">DSM 15561</strain>
    </source>
</reference>